<dbReference type="PROSITE" id="PS00086">
    <property type="entry name" value="CYTOCHROME_P450"/>
    <property type="match status" value="1"/>
</dbReference>
<dbReference type="PRINTS" id="PR00385">
    <property type="entry name" value="P450"/>
</dbReference>
<dbReference type="GO" id="GO:0020037">
    <property type="term" value="F:heme binding"/>
    <property type="evidence" value="ECO:0007669"/>
    <property type="project" value="InterPro"/>
</dbReference>
<feature type="binding site" description="axial binding residue" evidence="10">
    <location>
        <position position="452"/>
    </location>
    <ligand>
        <name>heme</name>
        <dbReference type="ChEBI" id="CHEBI:30413"/>
    </ligand>
    <ligandPart>
        <name>Fe</name>
        <dbReference type="ChEBI" id="CHEBI:18248"/>
    </ligandPart>
</feature>
<evidence type="ECO:0000256" key="1">
    <source>
        <dbReference type="ARBA" id="ARBA00001971"/>
    </source>
</evidence>
<dbReference type="Pfam" id="PF00067">
    <property type="entry name" value="p450"/>
    <property type="match status" value="1"/>
</dbReference>
<accession>A0A344TAF4</accession>
<evidence type="ECO:0000256" key="3">
    <source>
        <dbReference type="ARBA" id="ARBA00010617"/>
    </source>
</evidence>
<keyword evidence="12" id="KW-0812">Transmembrane</keyword>
<dbReference type="InterPro" id="IPR002401">
    <property type="entry name" value="Cyt_P450_E_grp-I"/>
</dbReference>
<dbReference type="PRINTS" id="PR00463">
    <property type="entry name" value="EP450I"/>
</dbReference>
<evidence type="ECO:0000256" key="10">
    <source>
        <dbReference type="PIRSR" id="PIRSR602401-1"/>
    </source>
</evidence>
<dbReference type="InterPro" id="IPR036396">
    <property type="entry name" value="Cyt_P450_sf"/>
</dbReference>
<dbReference type="AlphaFoldDB" id="A0A344TAF4"/>
<dbReference type="FunFam" id="1.10.630.10:FF:000004">
    <property type="entry name" value="cytochrome P450 2D15 isoform X1"/>
    <property type="match status" value="1"/>
</dbReference>
<dbReference type="GO" id="GO:0005737">
    <property type="term" value="C:cytoplasm"/>
    <property type="evidence" value="ECO:0007669"/>
    <property type="project" value="TreeGrafter"/>
</dbReference>
<evidence type="ECO:0000256" key="12">
    <source>
        <dbReference type="SAM" id="Phobius"/>
    </source>
</evidence>
<evidence type="ECO:0000256" key="11">
    <source>
        <dbReference type="RuleBase" id="RU000461"/>
    </source>
</evidence>
<keyword evidence="4 10" id="KW-0349">Heme</keyword>
<evidence type="ECO:0000256" key="2">
    <source>
        <dbReference type="ARBA" id="ARBA00004370"/>
    </source>
</evidence>
<dbReference type="InterPro" id="IPR008069">
    <property type="entry name" value="Cyt_P450_E_grp-I_CYP2D-like"/>
</dbReference>
<sequence>MDILLSLPSLFKGVWNNPLLLGIFLAIFVFTFDYMKRRKCWSRYPPGPVSLPFIGTILQIDYHNPHVSFTQLSKKYGNIYSLQNFWTNVVVLNGFKAVKEALVNKSEDFADRPFFPAYRHLGYGEYNQGLVMAQYGQVWKEQRRFTLCILRDFGMGKKSLAQLVTEEAGYLCSVFSSNEGQSFDPHYLINNAVSNVICFLTFGTRFDYEDQKFQSLLHLLEQSMQEEAGLLPQVLNSLPFLTHIPGIMPKVFRHQKEFMDYIAEIVNAHKETWYPSSKQNITEAFLEEIEKKKDENSCFNYQNLTLMIGDLFAAGTETTTTTLRWGLLYMILYPDVQSKVQEEIDAVIGRNRSVSLEDQENMPYTRAVIHEIQRFGDIVPAGIPHKTYRDTEVEGFFIPKGTTIMTNLSSVLKDEAMWENPHRFWPEHFLDANGQFVKREAFIPFSAGRRICLGEQLAKMELFLFFTSLLQHFTFHIAEDHPKPREDGCFAFTLVPHPYYIKAVSR</sequence>
<evidence type="ECO:0000256" key="4">
    <source>
        <dbReference type="ARBA" id="ARBA00022617"/>
    </source>
</evidence>
<dbReference type="PRINTS" id="PR01686">
    <property type="entry name" value="EP450ICYP2D"/>
</dbReference>
<feature type="transmembrane region" description="Helical" evidence="12">
    <location>
        <begin position="15"/>
        <end position="35"/>
    </location>
</feature>
<organism evidence="13">
    <name type="scientific">Eremias argus</name>
    <dbReference type="NCBI Taxonomy" id="118841"/>
    <lineage>
        <taxon>Eukaryota</taxon>
        <taxon>Metazoa</taxon>
        <taxon>Chordata</taxon>
        <taxon>Craniata</taxon>
        <taxon>Vertebrata</taxon>
        <taxon>Euteleostomi</taxon>
        <taxon>Lepidosauria</taxon>
        <taxon>Squamata</taxon>
        <taxon>Bifurcata</taxon>
        <taxon>Unidentata</taxon>
        <taxon>Episquamata</taxon>
        <taxon>Laterata</taxon>
        <taxon>Lacertibaenia</taxon>
        <taxon>Lacertidae</taxon>
        <taxon>Eremias</taxon>
    </lineage>
</organism>
<evidence type="ECO:0000313" key="13">
    <source>
        <dbReference type="EMBL" id="AXE15625.1"/>
    </source>
</evidence>
<evidence type="ECO:0000256" key="6">
    <source>
        <dbReference type="ARBA" id="ARBA00023002"/>
    </source>
</evidence>
<dbReference type="EMBL" id="MF939883">
    <property type="protein sequence ID" value="AXE15625.1"/>
    <property type="molecule type" value="mRNA"/>
</dbReference>
<evidence type="ECO:0000256" key="8">
    <source>
        <dbReference type="ARBA" id="ARBA00023033"/>
    </source>
</evidence>
<evidence type="ECO:0000256" key="5">
    <source>
        <dbReference type="ARBA" id="ARBA00022723"/>
    </source>
</evidence>
<reference evidence="13" key="1">
    <citation type="submission" date="2017-09" db="EMBL/GenBank/DDBJ databases">
        <title>Time-dependent transcriptional profiles of genes about metabolism in Eremias Argus exposed to Myclobutanil.</title>
        <authorList>
            <person name="Hao W."/>
            <person name="Li W."/>
            <person name="Li J."/>
            <person name="Chang J."/>
            <person name="Wang H."/>
            <person name="Guo B."/>
            <person name="Zhu F."/>
        </authorList>
    </citation>
    <scope>NUCLEOTIDE SEQUENCE</scope>
</reference>
<comment type="subcellular location">
    <subcellularLocation>
        <location evidence="2">Membrane</location>
    </subcellularLocation>
</comment>
<dbReference type="GO" id="GO:0005506">
    <property type="term" value="F:iron ion binding"/>
    <property type="evidence" value="ECO:0007669"/>
    <property type="project" value="InterPro"/>
</dbReference>
<dbReference type="GO" id="GO:0006805">
    <property type="term" value="P:xenobiotic metabolic process"/>
    <property type="evidence" value="ECO:0007669"/>
    <property type="project" value="TreeGrafter"/>
</dbReference>
<dbReference type="InterPro" id="IPR001128">
    <property type="entry name" value="Cyt_P450"/>
</dbReference>
<proteinExistence type="evidence at transcript level"/>
<keyword evidence="8 11" id="KW-0503">Monooxygenase</keyword>
<dbReference type="SUPFAM" id="SSF48264">
    <property type="entry name" value="Cytochrome P450"/>
    <property type="match status" value="1"/>
</dbReference>
<keyword evidence="5 10" id="KW-0479">Metal-binding</keyword>
<gene>
    <name evidence="13" type="primary">CYP2D3</name>
</gene>
<name>A0A344TAF4_9SAUR</name>
<dbReference type="PANTHER" id="PTHR24300">
    <property type="entry name" value="CYTOCHROME P450 508A4-RELATED"/>
    <property type="match status" value="1"/>
</dbReference>
<dbReference type="InterPro" id="IPR017972">
    <property type="entry name" value="Cyt_P450_CS"/>
</dbReference>
<keyword evidence="7 10" id="KW-0408">Iron</keyword>
<evidence type="ECO:0000256" key="7">
    <source>
        <dbReference type="ARBA" id="ARBA00023004"/>
    </source>
</evidence>
<comment type="similarity">
    <text evidence="3 11">Belongs to the cytochrome P450 family.</text>
</comment>
<dbReference type="PANTHER" id="PTHR24300:SF1">
    <property type="entry name" value="CYTOCHROME P450 2D6-RELATED"/>
    <property type="match status" value="1"/>
</dbReference>
<protein>
    <submittedName>
        <fullName evidence="13">Cytochrome P450 2D3-like protein</fullName>
    </submittedName>
</protein>
<keyword evidence="6 11" id="KW-0560">Oxidoreductase</keyword>
<evidence type="ECO:0000256" key="9">
    <source>
        <dbReference type="ARBA" id="ARBA00023136"/>
    </source>
</evidence>
<comment type="cofactor">
    <cofactor evidence="1 10">
        <name>heme</name>
        <dbReference type="ChEBI" id="CHEBI:30413"/>
    </cofactor>
</comment>
<dbReference type="GO" id="GO:0016020">
    <property type="term" value="C:membrane"/>
    <property type="evidence" value="ECO:0007669"/>
    <property type="project" value="UniProtKB-SubCell"/>
</dbReference>
<dbReference type="InterPro" id="IPR050182">
    <property type="entry name" value="Cytochrome_P450_fam2"/>
</dbReference>
<keyword evidence="9 12" id="KW-0472">Membrane</keyword>
<dbReference type="GO" id="GO:0019369">
    <property type="term" value="P:arachidonate metabolic process"/>
    <property type="evidence" value="ECO:0007669"/>
    <property type="project" value="TreeGrafter"/>
</dbReference>
<dbReference type="GO" id="GO:0016712">
    <property type="term" value="F:oxidoreductase activity, acting on paired donors, with incorporation or reduction of molecular oxygen, reduced flavin or flavoprotein as one donor, and incorporation of one atom of oxygen"/>
    <property type="evidence" value="ECO:0007669"/>
    <property type="project" value="InterPro"/>
</dbReference>
<keyword evidence="12" id="KW-1133">Transmembrane helix</keyword>
<dbReference type="Gene3D" id="1.10.630.10">
    <property type="entry name" value="Cytochrome P450"/>
    <property type="match status" value="1"/>
</dbReference>